<proteinExistence type="inferred from homology"/>
<organism evidence="3 4">
    <name type="scientific">Artemisia annua</name>
    <name type="common">Sweet wormwood</name>
    <dbReference type="NCBI Taxonomy" id="35608"/>
    <lineage>
        <taxon>Eukaryota</taxon>
        <taxon>Viridiplantae</taxon>
        <taxon>Streptophyta</taxon>
        <taxon>Embryophyta</taxon>
        <taxon>Tracheophyta</taxon>
        <taxon>Spermatophyta</taxon>
        <taxon>Magnoliopsida</taxon>
        <taxon>eudicotyledons</taxon>
        <taxon>Gunneridae</taxon>
        <taxon>Pentapetalae</taxon>
        <taxon>asterids</taxon>
        <taxon>campanulids</taxon>
        <taxon>Asterales</taxon>
        <taxon>Asteraceae</taxon>
        <taxon>Asteroideae</taxon>
        <taxon>Anthemideae</taxon>
        <taxon>Artemisiinae</taxon>
        <taxon>Artemisia</taxon>
    </lineage>
</organism>
<keyword evidence="4" id="KW-1185">Reference proteome</keyword>
<accession>A0A2U1MH92</accession>
<evidence type="ECO:0000256" key="2">
    <source>
        <dbReference type="SAM" id="MobiDB-lite"/>
    </source>
</evidence>
<sequence length="123" mass="13021">MAFSVATAPATTTTTAPTISPAAVTGPVTPKAPTKLILLEEEWGELRGEVDGLSKVQIKARYIHQINMGKFDVVVSNAAANPSVDTILQTKELALDKLWEINVKTSILLQYGGLGNGLCGTLE</sequence>
<dbReference type="PANTHER" id="PTHR43943">
    <property type="entry name" value="DEHYDROGENASE/REDUCTASE (SDR FAMILY) MEMBER 4"/>
    <property type="match status" value="1"/>
</dbReference>
<dbReference type="PANTHER" id="PTHR43943:SF2">
    <property type="entry name" value="DEHYDROGENASE_REDUCTASE 4"/>
    <property type="match status" value="1"/>
</dbReference>
<dbReference type="OrthoDB" id="1669814at2759"/>
<feature type="compositionally biased region" description="Low complexity" evidence="2">
    <location>
        <begin position="1"/>
        <end position="25"/>
    </location>
</feature>
<feature type="region of interest" description="Disordered" evidence="2">
    <location>
        <begin position="1"/>
        <end position="26"/>
    </location>
</feature>
<comment type="similarity">
    <text evidence="1">Belongs to the short-chain dehydrogenases/reductases (SDR) family.</text>
</comment>
<dbReference type="STRING" id="35608.A0A2U1MH92"/>
<evidence type="ECO:0000313" key="4">
    <source>
        <dbReference type="Proteomes" id="UP000245207"/>
    </source>
</evidence>
<evidence type="ECO:0000313" key="3">
    <source>
        <dbReference type="EMBL" id="PWA60635.1"/>
    </source>
</evidence>
<gene>
    <name evidence="3" type="ORF">CTI12_AA380720</name>
</gene>
<dbReference type="AlphaFoldDB" id="A0A2U1MH92"/>
<name>A0A2U1MH92_ARTAN</name>
<reference evidence="3 4" key="1">
    <citation type="journal article" date="2018" name="Mol. Plant">
        <title>The genome of Artemisia annua provides insight into the evolution of Asteraceae family and artemisinin biosynthesis.</title>
        <authorList>
            <person name="Shen Q."/>
            <person name="Zhang L."/>
            <person name="Liao Z."/>
            <person name="Wang S."/>
            <person name="Yan T."/>
            <person name="Shi P."/>
            <person name="Liu M."/>
            <person name="Fu X."/>
            <person name="Pan Q."/>
            <person name="Wang Y."/>
            <person name="Lv Z."/>
            <person name="Lu X."/>
            <person name="Zhang F."/>
            <person name="Jiang W."/>
            <person name="Ma Y."/>
            <person name="Chen M."/>
            <person name="Hao X."/>
            <person name="Li L."/>
            <person name="Tang Y."/>
            <person name="Lv G."/>
            <person name="Zhou Y."/>
            <person name="Sun X."/>
            <person name="Brodelius P.E."/>
            <person name="Rose J.K.C."/>
            <person name="Tang K."/>
        </authorList>
    </citation>
    <scope>NUCLEOTIDE SEQUENCE [LARGE SCALE GENOMIC DNA]</scope>
    <source>
        <strain evidence="4">cv. Huhao1</strain>
        <tissue evidence="3">Leaf</tissue>
    </source>
</reference>
<dbReference type="Proteomes" id="UP000245207">
    <property type="component" value="Unassembled WGS sequence"/>
</dbReference>
<evidence type="ECO:0000256" key="1">
    <source>
        <dbReference type="ARBA" id="ARBA00006484"/>
    </source>
</evidence>
<protein>
    <submittedName>
        <fullName evidence="3">Tropinone reductase-like 3</fullName>
    </submittedName>
</protein>
<comment type="caution">
    <text evidence="3">The sequence shown here is derived from an EMBL/GenBank/DDBJ whole genome shotgun (WGS) entry which is preliminary data.</text>
</comment>
<dbReference type="EMBL" id="PKPP01005307">
    <property type="protein sequence ID" value="PWA60635.1"/>
    <property type="molecule type" value="Genomic_DNA"/>
</dbReference>